<name>A0A8J5UHQ9_9ASCO</name>
<reference evidence="5 6" key="1">
    <citation type="journal article" date="2021" name="DNA Res.">
        <title>Genome analysis of Candida subhashii reveals its hybrid nature and dual mitochondrial genome conformations.</title>
        <authorList>
            <person name="Mixao V."/>
            <person name="Hegedusova E."/>
            <person name="Saus E."/>
            <person name="Pryszcz L.P."/>
            <person name="Cillingova A."/>
            <person name="Nosek J."/>
            <person name="Gabaldon T."/>
        </authorList>
    </citation>
    <scope>NUCLEOTIDE SEQUENCE [LARGE SCALE GENOMIC DNA]</scope>
    <source>
        <strain evidence="5 6">CBS 10753</strain>
    </source>
</reference>
<dbReference type="InterPro" id="IPR012901">
    <property type="entry name" value="CARME"/>
</dbReference>
<gene>
    <name evidence="5" type="ORF">J8A68_005512</name>
</gene>
<dbReference type="GO" id="GO:0032259">
    <property type="term" value="P:methylation"/>
    <property type="evidence" value="ECO:0007669"/>
    <property type="project" value="UniProtKB-KW"/>
</dbReference>
<dbReference type="GeneID" id="73472312"/>
<dbReference type="RefSeq" id="XP_049261225.1">
    <property type="nucleotide sequence ID" value="XM_049409587.1"/>
</dbReference>
<keyword evidence="1" id="KW-0489">Methyltransferase</keyword>
<dbReference type="PANTHER" id="PTHR12303">
    <property type="entry name" value="CARNOSINE N-METHYLTRANSFERASE"/>
    <property type="match status" value="1"/>
</dbReference>
<evidence type="ECO:0000256" key="3">
    <source>
        <dbReference type="ARBA" id="ARBA00022691"/>
    </source>
</evidence>
<proteinExistence type="predicted"/>
<evidence type="ECO:0000313" key="6">
    <source>
        <dbReference type="Proteomes" id="UP000694255"/>
    </source>
</evidence>
<dbReference type="GO" id="GO:0008757">
    <property type="term" value="F:S-adenosylmethionine-dependent methyltransferase activity"/>
    <property type="evidence" value="ECO:0007669"/>
    <property type="project" value="InterPro"/>
</dbReference>
<dbReference type="AlphaFoldDB" id="A0A8J5UHQ9"/>
<dbReference type="OrthoDB" id="978at2759"/>
<keyword evidence="6" id="KW-1185">Reference proteome</keyword>
<evidence type="ECO:0000256" key="1">
    <source>
        <dbReference type="ARBA" id="ARBA00022603"/>
    </source>
</evidence>
<sequence length="165" mass="19100">MSQDIEEYKALTSTLSSFYNFHKYQTEQIIKPRLLKQQALTPQEAQLVPWYTKHIENLKECIILNTNFLETLAISVANAWSVPSDPQSWEPATERDYDVVATTLLQLMREWSDEGQKEREVCYGKILDELESIYPDKLQRQNIKILNPGTPNPSNNNLNQVSPKT</sequence>
<keyword evidence="2" id="KW-0808">Transferase</keyword>
<keyword evidence="3" id="KW-0949">S-adenosyl-L-methionine</keyword>
<evidence type="ECO:0000313" key="5">
    <source>
        <dbReference type="EMBL" id="KAG7660992.1"/>
    </source>
</evidence>
<dbReference type="Proteomes" id="UP000694255">
    <property type="component" value="Unassembled WGS sequence"/>
</dbReference>
<dbReference type="PANTHER" id="PTHR12303:SF6">
    <property type="entry name" value="CARNOSINE N-METHYLTRANSFERASE"/>
    <property type="match status" value="1"/>
</dbReference>
<comment type="caution">
    <text evidence="5">The sequence shown here is derived from an EMBL/GenBank/DDBJ whole genome shotgun (WGS) entry which is preliminary data.</text>
</comment>
<evidence type="ECO:0000256" key="4">
    <source>
        <dbReference type="SAM" id="MobiDB-lite"/>
    </source>
</evidence>
<dbReference type="Pfam" id="PF07942">
    <property type="entry name" value="CARME"/>
    <property type="match status" value="1"/>
</dbReference>
<dbReference type="EMBL" id="JAGSYN010000271">
    <property type="protein sequence ID" value="KAG7660992.1"/>
    <property type="molecule type" value="Genomic_DNA"/>
</dbReference>
<feature type="compositionally biased region" description="Polar residues" evidence="4">
    <location>
        <begin position="152"/>
        <end position="165"/>
    </location>
</feature>
<organism evidence="5 6">
    <name type="scientific">[Candida] subhashii</name>
    <dbReference type="NCBI Taxonomy" id="561895"/>
    <lineage>
        <taxon>Eukaryota</taxon>
        <taxon>Fungi</taxon>
        <taxon>Dikarya</taxon>
        <taxon>Ascomycota</taxon>
        <taxon>Saccharomycotina</taxon>
        <taxon>Pichiomycetes</taxon>
        <taxon>Debaryomycetaceae</taxon>
        <taxon>Spathaspora</taxon>
    </lineage>
</organism>
<protein>
    <submittedName>
        <fullName evidence="5">Uncharacterized protein</fullName>
    </submittedName>
</protein>
<evidence type="ECO:0000256" key="2">
    <source>
        <dbReference type="ARBA" id="ARBA00022679"/>
    </source>
</evidence>
<accession>A0A8J5UHQ9</accession>
<feature type="region of interest" description="Disordered" evidence="4">
    <location>
        <begin position="145"/>
        <end position="165"/>
    </location>
</feature>